<proteinExistence type="predicted"/>
<gene>
    <name evidence="1" type="ORF">P0Y49_15360</name>
</gene>
<protein>
    <submittedName>
        <fullName evidence="1">Uncharacterized protein</fullName>
    </submittedName>
</protein>
<evidence type="ECO:0000313" key="2">
    <source>
        <dbReference type="Proteomes" id="UP001214530"/>
    </source>
</evidence>
<accession>A0AAJ6B7K5</accession>
<reference evidence="1" key="1">
    <citation type="submission" date="2023-03" db="EMBL/GenBank/DDBJ databases">
        <title>Andean soil-derived lignocellulolytic bacterial consortium as a source of novel taxa and putative plastic-active enzymes.</title>
        <authorList>
            <person name="Diaz-Garcia L."/>
            <person name="Chuvochina M."/>
            <person name="Feuerriegel G."/>
            <person name="Bunk B."/>
            <person name="Sproer C."/>
            <person name="Streit W.R."/>
            <person name="Rodriguez L.M."/>
            <person name="Overmann J."/>
            <person name="Jimenez D.J."/>
        </authorList>
    </citation>
    <scope>NUCLEOTIDE SEQUENCE</scope>
    <source>
        <strain evidence="1">MAG 3858</strain>
    </source>
</reference>
<evidence type="ECO:0000313" key="1">
    <source>
        <dbReference type="EMBL" id="WEK18168.1"/>
    </source>
</evidence>
<dbReference type="Proteomes" id="UP001214530">
    <property type="component" value="Chromosome"/>
</dbReference>
<organism evidence="1 2">
    <name type="scientific">Candidatus Pedobacter colombiensis</name>
    <dbReference type="NCBI Taxonomy" id="3121371"/>
    <lineage>
        <taxon>Bacteria</taxon>
        <taxon>Pseudomonadati</taxon>
        <taxon>Bacteroidota</taxon>
        <taxon>Sphingobacteriia</taxon>
        <taxon>Sphingobacteriales</taxon>
        <taxon>Sphingobacteriaceae</taxon>
        <taxon>Pedobacter</taxon>
    </lineage>
</organism>
<sequence>MSYVSDIMLSSTNDLLVENGDFSVGYSDDQHIMLVLMNSPGQLRHEPLIGIGIDRYKNSRLDHITIMKLKQEIRLQLQLDGFDASTIETIINDQEITVNAER</sequence>
<name>A0AAJ6B7K5_9SPHI</name>
<dbReference type="EMBL" id="CP119313">
    <property type="protein sequence ID" value="WEK18168.1"/>
    <property type="molecule type" value="Genomic_DNA"/>
</dbReference>
<dbReference type="AlphaFoldDB" id="A0AAJ6B7K5"/>